<keyword evidence="4 7" id="KW-0812">Transmembrane</keyword>
<keyword evidence="3" id="KW-1003">Cell membrane</keyword>
<dbReference type="PANTHER" id="PTHR34582:SF6">
    <property type="entry name" value="UPF0702 TRANSMEMBRANE PROTEIN YCAP"/>
    <property type="match status" value="1"/>
</dbReference>
<proteinExistence type="inferred from homology"/>
<feature type="domain" description="YetF C-terminal" evidence="8">
    <location>
        <begin position="113"/>
        <end position="190"/>
    </location>
</feature>
<evidence type="ECO:0000256" key="7">
    <source>
        <dbReference type="SAM" id="Phobius"/>
    </source>
</evidence>
<evidence type="ECO:0000256" key="2">
    <source>
        <dbReference type="ARBA" id="ARBA00006448"/>
    </source>
</evidence>
<name>A0A518HVV7_9BACT</name>
<dbReference type="InterPro" id="IPR007353">
    <property type="entry name" value="DUF421"/>
</dbReference>
<organism evidence="9 10">
    <name type="scientific">Stieleria neptunia</name>
    <dbReference type="NCBI Taxonomy" id="2527979"/>
    <lineage>
        <taxon>Bacteria</taxon>
        <taxon>Pseudomonadati</taxon>
        <taxon>Planctomycetota</taxon>
        <taxon>Planctomycetia</taxon>
        <taxon>Pirellulales</taxon>
        <taxon>Pirellulaceae</taxon>
        <taxon>Stieleria</taxon>
    </lineage>
</organism>
<dbReference type="Pfam" id="PF04239">
    <property type="entry name" value="DUF421"/>
    <property type="match status" value="1"/>
</dbReference>
<reference evidence="9 10" key="1">
    <citation type="submission" date="2019-03" db="EMBL/GenBank/DDBJ databases">
        <title>Deep-cultivation of Planctomycetes and their phenomic and genomic characterization uncovers novel biology.</title>
        <authorList>
            <person name="Wiegand S."/>
            <person name="Jogler M."/>
            <person name="Boedeker C."/>
            <person name="Pinto D."/>
            <person name="Vollmers J."/>
            <person name="Rivas-Marin E."/>
            <person name="Kohn T."/>
            <person name="Peeters S.H."/>
            <person name="Heuer A."/>
            <person name="Rast P."/>
            <person name="Oberbeckmann S."/>
            <person name="Bunk B."/>
            <person name="Jeske O."/>
            <person name="Meyerdierks A."/>
            <person name="Storesund J.E."/>
            <person name="Kallscheuer N."/>
            <person name="Luecker S."/>
            <person name="Lage O.M."/>
            <person name="Pohl T."/>
            <person name="Merkel B.J."/>
            <person name="Hornburger P."/>
            <person name="Mueller R.-W."/>
            <person name="Bruemmer F."/>
            <person name="Labrenz M."/>
            <person name="Spormann A.M."/>
            <person name="Op den Camp H."/>
            <person name="Overmann J."/>
            <person name="Amann R."/>
            <person name="Jetten M.S.M."/>
            <person name="Mascher T."/>
            <person name="Medema M.H."/>
            <person name="Devos D.P."/>
            <person name="Kaster A.-K."/>
            <person name="Ovreas L."/>
            <person name="Rohde M."/>
            <person name="Galperin M.Y."/>
            <person name="Jogler C."/>
        </authorList>
    </citation>
    <scope>NUCLEOTIDE SEQUENCE [LARGE SCALE GENOMIC DNA]</scope>
    <source>
        <strain evidence="9 10">Enr13</strain>
    </source>
</reference>
<gene>
    <name evidence="9" type="ORF">Enr13x_48630</name>
</gene>
<comment type="similarity">
    <text evidence="2">Belongs to the UPF0702 family.</text>
</comment>
<evidence type="ECO:0000256" key="3">
    <source>
        <dbReference type="ARBA" id="ARBA00022475"/>
    </source>
</evidence>
<protein>
    <recommendedName>
        <fullName evidence="8">YetF C-terminal domain-containing protein</fullName>
    </recommendedName>
</protein>
<evidence type="ECO:0000256" key="4">
    <source>
        <dbReference type="ARBA" id="ARBA00022692"/>
    </source>
</evidence>
<dbReference type="Proteomes" id="UP000319004">
    <property type="component" value="Chromosome"/>
</dbReference>
<evidence type="ECO:0000256" key="1">
    <source>
        <dbReference type="ARBA" id="ARBA00004651"/>
    </source>
</evidence>
<dbReference type="InterPro" id="IPR023090">
    <property type="entry name" value="UPF0702_alpha/beta_dom_sf"/>
</dbReference>
<keyword evidence="10" id="KW-1185">Reference proteome</keyword>
<comment type="subcellular location">
    <subcellularLocation>
        <location evidence="1">Cell membrane</location>
        <topology evidence="1">Multi-pass membrane protein</topology>
    </subcellularLocation>
</comment>
<evidence type="ECO:0000259" key="8">
    <source>
        <dbReference type="Pfam" id="PF04239"/>
    </source>
</evidence>
<dbReference type="AlphaFoldDB" id="A0A518HVV7"/>
<dbReference type="EMBL" id="CP037423">
    <property type="protein sequence ID" value="QDV44990.1"/>
    <property type="molecule type" value="Genomic_DNA"/>
</dbReference>
<dbReference type="KEGG" id="snep:Enr13x_48630"/>
<feature type="transmembrane region" description="Helical" evidence="7">
    <location>
        <begin position="26"/>
        <end position="51"/>
    </location>
</feature>
<keyword evidence="5 7" id="KW-1133">Transmembrane helix</keyword>
<evidence type="ECO:0000313" key="10">
    <source>
        <dbReference type="Proteomes" id="UP000319004"/>
    </source>
</evidence>
<accession>A0A518HVV7</accession>
<evidence type="ECO:0000256" key="6">
    <source>
        <dbReference type="ARBA" id="ARBA00023136"/>
    </source>
</evidence>
<dbReference type="PANTHER" id="PTHR34582">
    <property type="entry name" value="UPF0702 TRANSMEMBRANE PROTEIN YCAP"/>
    <property type="match status" value="1"/>
</dbReference>
<dbReference type="GO" id="GO:0005886">
    <property type="term" value="C:plasma membrane"/>
    <property type="evidence" value="ECO:0007669"/>
    <property type="project" value="UniProtKB-SubCell"/>
</dbReference>
<feature type="transmembrane region" description="Helical" evidence="7">
    <location>
        <begin position="88"/>
        <end position="107"/>
    </location>
</feature>
<feature type="transmembrane region" description="Helical" evidence="7">
    <location>
        <begin position="63"/>
        <end position="82"/>
    </location>
</feature>
<sequence length="208" mass="22956">MFFELVVGYRKAHPPGMIATTLIDKWIFVSLSELAMILISAVVVYIAILIYTRTVGLRSFSKMSAADFAMTIATGSLFGATISSPSPSLFMGLFAIFCVFVAQWAVAKLRVQSRTLANVVDNQPLLLMAGSEILHENMRMANITEEDLFGKLRESNAMNFDQVKAVVFEITGDVSVIHASDADAQLDQRIFRDVIDHERLFDQCGHGG</sequence>
<evidence type="ECO:0000256" key="5">
    <source>
        <dbReference type="ARBA" id="ARBA00022989"/>
    </source>
</evidence>
<keyword evidence="6 7" id="KW-0472">Membrane</keyword>
<evidence type="ECO:0000313" key="9">
    <source>
        <dbReference type="EMBL" id="QDV44990.1"/>
    </source>
</evidence>
<dbReference type="Gene3D" id="3.30.240.20">
    <property type="entry name" value="bsu07140 like domains"/>
    <property type="match status" value="1"/>
</dbReference>